<dbReference type="AlphaFoldDB" id="A0AAX6MB50"/>
<organism evidence="6 7">
    <name type="scientific">Daldinia eschscholtzii</name>
    <dbReference type="NCBI Taxonomy" id="292717"/>
    <lineage>
        <taxon>Eukaryota</taxon>
        <taxon>Fungi</taxon>
        <taxon>Dikarya</taxon>
        <taxon>Ascomycota</taxon>
        <taxon>Pezizomycotina</taxon>
        <taxon>Sordariomycetes</taxon>
        <taxon>Xylariomycetidae</taxon>
        <taxon>Xylariales</taxon>
        <taxon>Hypoxylaceae</taxon>
        <taxon>Daldinia</taxon>
    </lineage>
</organism>
<evidence type="ECO:0000259" key="5">
    <source>
        <dbReference type="Pfam" id="PF01765"/>
    </source>
</evidence>
<evidence type="ECO:0000256" key="2">
    <source>
        <dbReference type="ARBA" id="ARBA00022917"/>
    </source>
</evidence>
<accession>A0AAX6MB50</accession>
<name>A0AAX6MB50_9PEZI</name>
<evidence type="ECO:0000313" key="7">
    <source>
        <dbReference type="Proteomes" id="UP001369815"/>
    </source>
</evidence>
<dbReference type="PANTHER" id="PTHR20982">
    <property type="entry name" value="RIBOSOME RECYCLING FACTOR"/>
    <property type="match status" value="1"/>
</dbReference>
<dbReference type="EMBL" id="JBANMG010000009">
    <property type="protein sequence ID" value="KAK6949422.1"/>
    <property type="molecule type" value="Genomic_DNA"/>
</dbReference>
<feature type="region of interest" description="Disordered" evidence="4">
    <location>
        <begin position="70"/>
        <end position="120"/>
    </location>
</feature>
<evidence type="ECO:0000313" key="6">
    <source>
        <dbReference type="EMBL" id="KAK6949422.1"/>
    </source>
</evidence>
<dbReference type="InterPro" id="IPR002661">
    <property type="entry name" value="Ribosome_recyc_fac"/>
</dbReference>
<keyword evidence="2" id="KW-0648">Protein biosynthesis</keyword>
<feature type="domain" description="Ribosome recycling factor" evidence="5">
    <location>
        <begin position="141"/>
        <end position="305"/>
    </location>
</feature>
<dbReference type="SUPFAM" id="SSF55194">
    <property type="entry name" value="Ribosome recycling factor, RRF"/>
    <property type="match status" value="1"/>
</dbReference>
<comment type="function">
    <text evidence="3">Necessary for protein synthesis in mitochondria. Functions as a ribosome recycling factor in mitochondria.</text>
</comment>
<dbReference type="Gene3D" id="3.30.1360.40">
    <property type="match status" value="1"/>
</dbReference>
<dbReference type="Pfam" id="PF01765">
    <property type="entry name" value="RRF"/>
    <property type="match status" value="1"/>
</dbReference>
<comment type="similarity">
    <text evidence="1">Belongs to the RRF family.</text>
</comment>
<dbReference type="Gene3D" id="1.10.132.20">
    <property type="entry name" value="Ribosome-recycling factor"/>
    <property type="match status" value="1"/>
</dbReference>
<evidence type="ECO:0000256" key="3">
    <source>
        <dbReference type="ARBA" id="ARBA00024909"/>
    </source>
</evidence>
<protein>
    <recommendedName>
        <fullName evidence="5">Ribosome recycling factor domain-containing protein</fullName>
    </recommendedName>
</protein>
<dbReference type="GO" id="GO:0006412">
    <property type="term" value="P:translation"/>
    <property type="evidence" value="ECO:0007669"/>
    <property type="project" value="UniProtKB-KW"/>
</dbReference>
<dbReference type="GO" id="GO:0005739">
    <property type="term" value="C:mitochondrion"/>
    <property type="evidence" value="ECO:0007669"/>
    <property type="project" value="TreeGrafter"/>
</dbReference>
<reference evidence="6 7" key="1">
    <citation type="journal article" date="2024" name="Front Chem Biol">
        <title>Unveiling the potential of Daldinia eschscholtzii MFLUCC 19-0629 through bioactivity and bioinformatics studies for enhanced sustainable agriculture production.</title>
        <authorList>
            <person name="Brooks S."/>
            <person name="Weaver J.A."/>
            <person name="Klomchit A."/>
            <person name="Alharthi S.A."/>
            <person name="Onlamun T."/>
            <person name="Nurani R."/>
            <person name="Vong T.K."/>
            <person name="Alberti F."/>
            <person name="Greco C."/>
        </authorList>
    </citation>
    <scope>NUCLEOTIDE SEQUENCE [LARGE SCALE GENOMIC DNA]</scope>
    <source>
        <strain evidence="6">MFLUCC 19-0629</strain>
    </source>
</reference>
<keyword evidence="7" id="KW-1185">Reference proteome</keyword>
<proteinExistence type="inferred from homology"/>
<dbReference type="InterPro" id="IPR023584">
    <property type="entry name" value="Ribosome_recyc_fac_dom"/>
</dbReference>
<evidence type="ECO:0000256" key="1">
    <source>
        <dbReference type="ARBA" id="ARBA00005912"/>
    </source>
</evidence>
<dbReference type="PANTHER" id="PTHR20982:SF3">
    <property type="entry name" value="MITOCHONDRIAL RIBOSOME RECYCLING FACTOR PSEUDO 1"/>
    <property type="match status" value="1"/>
</dbReference>
<dbReference type="GO" id="GO:0043023">
    <property type="term" value="F:ribosomal large subunit binding"/>
    <property type="evidence" value="ECO:0007669"/>
    <property type="project" value="TreeGrafter"/>
</dbReference>
<sequence length="308" mass="34247">MRTTAARALLRQSRARPQLGRVHDVIRPNLEITTTTTTTTTTAPSFLRPCITQIPTGTGASNLRALHTTQSAWKAKAGKDKDRKKHKDQAPASSGGAAATDHGDGDDPNGPKHPPANAEEPLNFADVESRIRRHAEHHRELLKKLKVGGRFNPDVVGALRVQPDRKDAGTTYPLREVAQVVARGGRTISLIAHEAAYVKPIMSAVQASPDFNQQPQRDPDNELELVLKIEPETRDDLLKRTKAVCNDWRDRVRSVRQKRDKQHVTWQKNGDIGPDLKRTADKELEKIIKAKMAEIDTLEKDTIKTLPV</sequence>
<dbReference type="InterPro" id="IPR036191">
    <property type="entry name" value="RRF_sf"/>
</dbReference>
<dbReference type="Proteomes" id="UP001369815">
    <property type="component" value="Unassembled WGS sequence"/>
</dbReference>
<evidence type="ECO:0000256" key="4">
    <source>
        <dbReference type="SAM" id="MobiDB-lite"/>
    </source>
</evidence>
<gene>
    <name evidence="6" type="ORF">Daesc_009498</name>
</gene>
<comment type="caution">
    <text evidence="6">The sequence shown here is derived from an EMBL/GenBank/DDBJ whole genome shotgun (WGS) entry which is preliminary data.</text>
</comment>